<protein>
    <submittedName>
        <fullName evidence="1">Uncharacterized protein</fullName>
    </submittedName>
</protein>
<reference evidence="1" key="1">
    <citation type="submission" date="2014-11" db="EMBL/GenBank/DDBJ databases">
        <authorList>
            <person name="Amaro Gonzalez C."/>
        </authorList>
    </citation>
    <scope>NUCLEOTIDE SEQUENCE</scope>
</reference>
<dbReference type="EMBL" id="GBXM01101124">
    <property type="protein sequence ID" value="JAH07453.1"/>
    <property type="molecule type" value="Transcribed_RNA"/>
</dbReference>
<reference evidence="1" key="2">
    <citation type="journal article" date="2015" name="Fish Shellfish Immunol.">
        <title>Early steps in the European eel (Anguilla anguilla)-Vibrio vulnificus interaction in the gills: Role of the RtxA13 toxin.</title>
        <authorList>
            <person name="Callol A."/>
            <person name="Pajuelo D."/>
            <person name="Ebbesson L."/>
            <person name="Teles M."/>
            <person name="MacKenzie S."/>
            <person name="Amaro C."/>
        </authorList>
    </citation>
    <scope>NUCLEOTIDE SEQUENCE</scope>
</reference>
<dbReference type="AlphaFoldDB" id="A0A0E9PUC4"/>
<name>A0A0E9PUC4_ANGAN</name>
<accession>A0A0E9PUC4</accession>
<sequence>MLVVAQLFLFAIYPCLILVMSVSEISSKCVL</sequence>
<organism evidence="1">
    <name type="scientific">Anguilla anguilla</name>
    <name type="common">European freshwater eel</name>
    <name type="synonym">Muraena anguilla</name>
    <dbReference type="NCBI Taxonomy" id="7936"/>
    <lineage>
        <taxon>Eukaryota</taxon>
        <taxon>Metazoa</taxon>
        <taxon>Chordata</taxon>
        <taxon>Craniata</taxon>
        <taxon>Vertebrata</taxon>
        <taxon>Euteleostomi</taxon>
        <taxon>Actinopterygii</taxon>
        <taxon>Neopterygii</taxon>
        <taxon>Teleostei</taxon>
        <taxon>Anguilliformes</taxon>
        <taxon>Anguillidae</taxon>
        <taxon>Anguilla</taxon>
    </lineage>
</organism>
<dbReference type="EMBL" id="GBXM01094435">
    <property type="protein sequence ID" value="JAH14142.1"/>
    <property type="molecule type" value="Transcribed_RNA"/>
</dbReference>
<proteinExistence type="predicted"/>
<evidence type="ECO:0000313" key="1">
    <source>
        <dbReference type="EMBL" id="JAH07453.1"/>
    </source>
</evidence>